<evidence type="ECO:0000259" key="5">
    <source>
        <dbReference type="SMART" id="SM01360"/>
    </source>
</evidence>
<dbReference type="InterPro" id="IPR041246">
    <property type="entry name" value="Bact_MG10"/>
</dbReference>
<dbReference type="CDD" id="cd02891">
    <property type="entry name" value="A2M_like"/>
    <property type="match status" value="1"/>
</dbReference>
<dbReference type="Gene3D" id="1.50.10.20">
    <property type="match status" value="1"/>
</dbReference>
<gene>
    <name evidence="6" type="ORF">KL86APRO_11875</name>
</gene>
<keyword evidence="2" id="KW-0732">Signal</keyword>
<dbReference type="EMBL" id="FLUO01000001">
    <property type="protein sequence ID" value="SBW04608.1"/>
    <property type="molecule type" value="Genomic_DNA"/>
</dbReference>
<feature type="domain" description="Alpha-2-macroglobulin bait region" evidence="4">
    <location>
        <begin position="741"/>
        <end position="883"/>
    </location>
</feature>
<dbReference type="InterPro" id="IPR049120">
    <property type="entry name" value="A2M_bMG2"/>
</dbReference>
<dbReference type="InterPro" id="IPR041462">
    <property type="entry name" value="Bact_A2M_MG6"/>
</dbReference>
<evidence type="ECO:0000313" key="6">
    <source>
        <dbReference type="EMBL" id="SBW04608.1"/>
    </source>
</evidence>
<dbReference type="GO" id="GO:0004866">
    <property type="term" value="F:endopeptidase inhibitor activity"/>
    <property type="evidence" value="ECO:0007669"/>
    <property type="project" value="InterPro"/>
</dbReference>
<dbReference type="Pfam" id="PF00207">
    <property type="entry name" value="A2M"/>
    <property type="match status" value="1"/>
</dbReference>
<dbReference type="SMART" id="SM01419">
    <property type="entry name" value="Thiol-ester_cl"/>
    <property type="match status" value="1"/>
</dbReference>
<dbReference type="PANTHER" id="PTHR40094">
    <property type="entry name" value="ALPHA-2-MACROGLOBULIN HOMOLOG"/>
    <property type="match status" value="1"/>
</dbReference>
<dbReference type="Pfam" id="PF11974">
    <property type="entry name" value="bMG3"/>
    <property type="match status" value="1"/>
</dbReference>
<accession>A0A212JZ15</accession>
<evidence type="ECO:0000256" key="2">
    <source>
        <dbReference type="ARBA" id="ARBA00022729"/>
    </source>
</evidence>
<dbReference type="Pfam" id="PF17962">
    <property type="entry name" value="bMG6"/>
    <property type="match status" value="1"/>
</dbReference>
<dbReference type="Pfam" id="PF17972">
    <property type="entry name" value="bMG5"/>
    <property type="match status" value="1"/>
</dbReference>
<evidence type="ECO:0000256" key="3">
    <source>
        <dbReference type="SAM" id="MobiDB-lite"/>
    </source>
</evidence>
<dbReference type="InterPro" id="IPR026284">
    <property type="entry name" value="A2MG_proteobact"/>
</dbReference>
<dbReference type="InterPro" id="IPR041203">
    <property type="entry name" value="Bact_A2M_MG5"/>
</dbReference>
<dbReference type="Pfam" id="PF01835">
    <property type="entry name" value="MG2"/>
    <property type="match status" value="1"/>
</dbReference>
<proteinExistence type="inferred from homology"/>
<sequence length="1601" mass="168552">MRRAVGLMLGAVILGLLAIWASVPRTPEARPAPPSPATTTTLAPVRSQAASEAPARPGELAFRRVIADAGRDLPEACLVFSADLDASGAVRYADYLGLPKGAQAGVRVTGARLCLSGLGFGTTWTVTLKQGLPAADGAKLPADTEVQVDFGDRPQRVSFPGGFVLPRDTADGLPVTTVNVDRLALSVYRVGDRLLARMRQDFVDDRTMYAYRLEWMIREDLAPVWSGEMPVSGPRNDAVTSLFPLSAAIAKAEPGAYLVVARIPGADDDERPAATQWVVRSDLGLTALTGADGLTLAVRSLASAKPVSGVRLTLIARNNEELAAATTDAAGVAHFDPGLLRGDGGLAPAMAMAYAADGDFNFLDLRRPDFDLSDRGVSGRTPPRGADAFLYADRGIYRPSETVHLAALLRDETAHALTGRTLVLKAIKPDGREYRRFVVADAGGGGATLDLALPAAAPRGGWSVTAHADPEGAAIGRVAFEVQDFVPQRLALDLGEAPARLAPGAAIDLPLAARFLYGAPAAGLTGEGEVAISPDPAPFPAFSGYRWGRADETFSGVRGDLAVAATDAEGRSRAAGQVPQVARTTLPLRAEIGVAIHEPGGRSTSARIDVPVRPLPLYFGVRPGFDDGVKEGAEAAFEVIAVDAAGEPRAAEAEWRIFRDASTWQWYRSGSQWRYERIAREVPVASGRVAIAADAPARLAHAVSWGRYRLEVRDPASGAATSVPFTGGWWGSTSADRPDRLKLAADRQGYAAGETARLRIESDAAGEAQLVIANERVHEVRNLSIPAGGGEISVTMKPEWGAGAYALVTLYRPLADDLGHAPVRAVGVAWLGLDPAARTLGITLGAPERTEPRRAIEVPVEVRGATGAAFVSLAAVDQGILQLTRFATPDPAAHYLGKRRLGVGVRDDYGRLIRGLGAAGDDAGGDAFGGKGLDVVPTRSVALFSGLVALSPEGRARIPLEIPDFQGELRLMAVAFDAAKVGAAEARLTVRDPVVAEVILPRFLSPGDRALATVNLHNVSGAPGDYRVRVAASGAVAAAEAGRNVALAAGVRQDFTVPLEAASGGVGAVRLAVDGPEGFHVERDWPIQVRAAQLPQTVETTAAMAPGETARLDAGLLDGFVPGTAHAAASLSRWPGLDVPGLLRWLDRYPFGCLEQTISRAMPLLDFNDVALLAGGDADRGIDARVQEAIERVAAMQAESGGFRMWGAWGEEAHPWLSAFAMDFLTRAADKGYDVPAATLDLGRRRLAAIAGDGRPEKAEADARAYAALVLARRGFANPADLRYLADERPPRAPLALAQLGAALDAAGERARAKAAFAAARKGFDAAKAPGQPYGDRLRDTFAAAAALAESGRAAEVPELIARARGFDTRADRTTTQEKVWMLRFAAEIARDGGRLAAEADGHPLAGDPAMLPLPPERLAAGVTLKNAGAGEIFRTVSVEGVPAATLPPVQEGLALFKTVHRADGRPADLAAVRRNDRLVVVVQGEISADRHGTFAVLDLLPAGWEIEAVLRNGQPGYDWLGALAEPRLQEARDDRFVAALDMPWDGLRDTRGRTSGDFRLAYVVRAVTPGDFALPAAAAENMYAPAIRARTEMGRLGIAP</sequence>
<dbReference type="PIRSF" id="PIRSF038980">
    <property type="entry name" value="A2M_bac"/>
    <property type="match status" value="1"/>
</dbReference>
<dbReference type="InterPro" id="IPR008930">
    <property type="entry name" value="Terpenoid_cyclase/PrenylTrfase"/>
</dbReference>
<dbReference type="SUPFAM" id="SSF48239">
    <property type="entry name" value="Terpenoid cyclases/Protein prenyltransferases"/>
    <property type="match status" value="1"/>
</dbReference>
<feature type="domain" description="Alpha-2-macroglobulin" evidence="5">
    <location>
        <begin position="941"/>
        <end position="1030"/>
    </location>
</feature>
<dbReference type="Pfam" id="PF07703">
    <property type="entry name" value="A2M_BRD"/>
    <property type="match status" value="1"/>
</dbReference>
<dbReference type="SMART" id="SM01359">
    <property type="entry name" value="A2M_N_2"/>
    <property type="match status" value="1"/>
</dbReference>
<dbReference type="InterPro" id="IPR011625">
    <property type="entry name" value="A2M_N_BRD"/>
</dbReference>
<dbReference type="InterPro" id="IPR051802">
    <property type="entry name" value="YfhM-like"/>
</dbReference>
<dbReference type="PANTHER" id="PTHR40094:SF1">
    <property type="entry name" value="UBIQUITIN DOMAIN-CONTAINING PROTEIN"/>
    <property type="match status" value="1"/>
</dbReference>
<organism evidence="6">
    <name type="scientific">uncultured Alphaproteobacteria bacterium</name>
    <dbReference type="NCBI Taxonomy" id="91750"/>
    <lineage>
        <taxon>Bacteria</taxon>
        <taxon>Pseudomonadati</taxon>
        <taxon>Pseudomonadota</taxon>
        <taxon>Alphaproteobacteria</taxon>
        <taxon>environmental samples</taxon>
    </lineage>
</organism>
<comment type="similarity">
    <text evidence="1">Belongs to the protease inhibitor I39 (alpha-2-macroglobulin) family. Bacterial alpha-2-macroglobulin subfamily.</text>
</comment>
<dbReference type="InterPro" id="IPR001599">
    <property type="entry name" value="Macroglobln_a2"/>
</dbReference>
<feature type="region of interest" description="Disordered" evidence="3">
    <location>
        <begin position="27"/>
        <end position="55"/>
    </location>
</feature>
<dbReference type="Gene3D" id="2.60.40.1930">
    <property type="match status" value="1"/>
</dbReference>
<reference evidence="6" key="1">
    <citation type="submission" date="2016-04" db="EMBL/GenBank/DDBJ databases">
        <authorList>
            <person name="Evans L.H."/>
            <person name="Alamgir A."/>
            <person name="Owens N."/>
            <person name="Weber N.D."/>
            <person name="Virtaneva K."/>
            <person name="Barbian K."/>
            <person name="Babar A."/>
            <person name="Rosenke K."/>
        </authorList>
    </citation>
    <scope>NUCLEOTIDE SEQUENCE</scope>
    <source>
        <strain evidence="6">86</strain>
    </source>
</reference>
<protein>
    <submittedName>
        <fullName evidence="6">Alpha-2-macroglobulin, N-terminal:N/apple PAN (Modular protein)</fullName>
    </submittedName>
</protein>
<dbReference type="InterPro" id="IPR047565">
    <property type="entry name" value="Alpha-macroglob_thiol-ester_cl"/>
</dbReference>
<dbReference type="InterPro" id="IPR002890">
    <property type="entry name" value="MG2"/>
</dbReference>
<dbReference type="Pfam" id="PF21142">
    <property type="entry name" value="A2M_bMG2"/>
    <property type="match status" value="1"/>
</dbReference>
<evidence type="ECO:0000259" key="4">
    <source>
        <dbReference type="SMART" id="SM01359"/>
    </source>
</evidence>
<evidence type="ECO:0000256" key="1">
    <source>
        <dbReference type="ARBA" id="ARBA00010556"/>
    </source>
</evidence>
<dbReference type="InterPro" id="IPR021868">
    <property type="entry name" value="Alpha_2_Macroglob_MG3"/>
</dbReference>
<dbReference type="SMART" id="SM01360">
    <property type="entry name" value="A2M"/>
    <property type="match status" value="1"/>
</dbReference>
<dbReference type="Pfam" id="PF17973">
    <property type="entry name" value="bMG10"/>
    <property type="match status" value="1"/>
</dbReference>
<name>A0A212JZ15_9PROT</name>